<keyword evidence="8" id="KW-0375">Hydrogen ion transport</keyword>
<dbReference type="GO" id="GO:0005886">
    <property type="term" value="C:plasma membrane"/>
    <property type="evidence" value="ECO:0007669"/>
    <property type="project" value="TreeGrafter"/>
</dbReference>
<keyword evidence="6 8" id="KW-0406">Ion transport</keyword>
<proteinExistence type="inferred from homology"/>
<dbReference type="Proteomes" id="UP000271889">
    <property type="component" value="Unassembled WGS sequence"/>
</dbReference>
<dbReference type="EMBL" id="UYRV01009196">
    <property type="protein sequence ID" value="VDK56319.1"/>
    <property type="molecule type" value="Genomic_DNA"/>
</dbReference>
<evidence type="ECO:0000313" key="9">
    <source>
        <dbReference type="EMBL" id="VDK56319.1"/>
    </source>
</evidence>
<protein>
    <recommendedName>
        <fullName evidence="8">V-type proton ATPase subunit a</fullName>
    </recommendedName>
</protein>
<dbReference type="GO" id="GO:0016471">
    <property type="term" value="C:vacuolar proton-transporting V-type ATPase complex"/>
    <property type="evidence" value="ECO:0007669"/>
    <property type="project" value="TreeGrafter"/>
</dbReference>
<comment type="similarity">
    <text evidence="2 8">Belongs to the V-ATPase 116 kDa subunit family.</text>
</comment>
<evidence type="ECO:0000256" key="7">
    <source>
        <dbReference type="ARBA" id="ARBA00023136"/>
    </source>
</evidence>
<organism evidence="9 10">
    <name type="scientific">Cylicostephanus goldi</name>
    <name type="common">Nematode worm</name>
    <dbReference type="NCBI Taxonomy" id="71465"/>
    <lineage>
        <taxon>Eukaryota</taxon>
        <taxon>Metazoa</taxon>
        <taxon>Ecdysozoa</taxon>
        <taxon>Nematoda</taxon>
        <taxon>Chromadorea</taxon>
        <taxon>Rhabditida</taxon>
        <taxon>Rhabditina</taxon>
        <taxon>Rhabditomorpha</taxon>
        <taxon>Strongyloidea</taxon>
        <taxon>Strongylidae</taxon>
        <taxon>Cylicostephanus</taxon>
    </lineage>
</organism>
<dbReference type="PANTHER" id="PTHR11629:SF58">
    <property type="entry name" value="V-TYPE PROTON ATPASE 116 KDA SUBUNIT A 3"/>
    <property type="match status" value="1"/>
</dbReference>
<dbReference type="Pfam" id="PF01496">
    <property type="entry name" value="V_ATPase_I"/>
    <property type="match status" value="1"/>
</dbReference>
<dbReference type="OrthoDB" id="10264220at2759"/>
<evidence type="ECO:0000256" key="6">
    <source>
        <dbReference type="ARBA" id="ARBA00023065"/>
    </source>
</evidence>
<accession>A0A3P6R6D2</accession>
<evidence type="ECO:0000256" key="3">
    <source>
        <dbReference type="ARBA" id="ARBA00022448"/>
    </source>
</evidence>
<dbReference type="GO" id="GO:0033179">
    <property type="term" value="C:proton-transporting V-type ATPase, V0 domain"/>
    <property type="evidence" value="ECO:0007669"/>
    <property type="project" value="InterPro"/>
</dbReference>
<dbReference type="GO" id="GO:0046961">
    <property type="term" value="F:proton-transporting ATPase activity, rotational mechanism"/>
    <property type="evidence" value="ECO:0007669"/>
    <property type="project" value="InterPro"/>
</dbReference>
<keyword evidence="3 8" id="KW-0813">Transport</keyword>
<dbReference type="GO" id="GO:0051117">
    <property type="term" value="F:ATPase binding"/>
    <property type="evidence" value="ECO:0007669"/>
    <property type="project" value="TreeGrafter"/>
</dbReference>
<evidence type="ECO:0000256" key="8">
    <source>
        <dbReference type="RuleBase" id="RU361189"/>
    </source>
</evidence>
<comment type="subcellular location">
    <subcellularLocation>
        <location evidence="1">Membrane</location>
        <topology evidence="1">Multi-pass membrane protein</topology>
    </subcellularLocation>
</comment>
<dbReference type="PANTHER" id="PTHR11629">
    <property type="entry name" value="VACUOLAR PROTON ATPASES"/>
    <property type="match status" value="1"/>
</dbReference>
<evidence type="ECO:0000313" key="10">
    <source>
        <dbReference type="Proteomes" id="UP000271889"/>
    </source>
</evidence>
<name>A0A3P6R6D2_CYLGO</name>
<keyword evidence="4" id="KW-0812">Transmembrane</keyword>
<dbReference type="InterPro" id="IPR002490">
    <property type="entry name" value="V-ATPase_116kDa_su"/>
</dbReference>
<keyword evidence="5" id="KW-1133">Transmembrane helix</keyword>
<keyword evidence="10" id="KW-1185">Reference proteome</keyword>
<evidence type="ECO:0000256" key="1">
    <source>
        <dbReference type="ARBA" id="ARBA00004141"/>
    </source>
</evidence>
<keyword evidence="7" id="KW-0472">Membrane</keyword>
<evidence type="ECO:0000256" key="5">
    <source>
        <dbReference type="ARBA" id="ARBA00022989"/>
    </source>
</evidence>
<dbReference type="GO" id="GO:0007035">
    <property type="term" value="P:vacuolar acidification"/>
    <property type="evidence" value="ECO:0007669"/>
    <property type="project" value="TreeGrafter"/>
</dbReference>
<reference evidence="9 10" key="1">
    <citation type="submission" date="2018-11" db="EMBL/GenBank/DDBJ databases">
        <authorList>
            <consortium name="Pathogen Informatics"/>
        </authorList>
    </citation>
    <scope>NUCLEOTIDE SEQUENCE [LARGE SCALE GENOMIC DNA]</scope>
</reference>
<dbReference type="AlphaFoldDB" id="A0A3P6R6D2"/>
<sequence>MGSIYRSEVMSLCQIFLQTDSAYQCVAELGELGLVQFLDLNEEMNAYQRKFVNEIRRCEEMERKLNYIQDEVTKDDVKIQDCDDHIPAPQPKNMTELEACDDLLSVLF</sequence>
<evidence type="ECO:0000256" key="4">
    <source>
        <dbReference type="ARBA" id="ARBA00022692"/>
    </source>
</evidence>
<gene>
    <name evidence="9" type="ORF">CGOC_LOCUS3605</name>
</gene>
<evidence type="ECO:0000256" key="2">
    <source>
        <dbReference type="ARBA" id="ARBA00009904"/>
    </source>
</evidence>
<comment type="function">
    <text evidence="8">Essential component of the vacuolar proton pump (V-ATPase), a multimeric enzyme that catalyzes the translocation of protons across the membranes. Required for assembly and activity of the V-ATPase.</text>
</comment>